<evidence type="ECO:0000256" key="3">
    <source>
        <dbReference type="ARBA" id="ARBA00023015"/>
    </source>
</evidence>
<proteinExistence type="predicted"/>
<dbReference type="Pfam" id="PF00072">
    <property type="entry name" value="Response_reg"/>
    <property type="match status" value="1"/>
</dbReference>
<evidence type="ECO:0000259" key="9">
    <source>
        <dbReference type="PROSITE" id="PS51755"/>
    </source>
</evidence>
<dbReference type="InterPro" id="IPR039420">
    <property type="entry name" value="WalR-like"/>
</dbReference>
<keyword evidence="5" id="KW-0804">Transcription</keyword>
<evidence type="ECO:0000313" key="10">
    <source>
        <dbReference type="EMBL" id="WGZ94030.1"/>
    </source>
</evidence>
<dbReference type="SMART" id="SM00448">
    <property type="entry name" value="REC"/>
    <property type="match status" value="1"/>
</dbReference>
<dbReference type="KEGG" id="tput:QJT81_19930"/>
<feature type="domain" description="OmpR/PhoB-type" evidence="9">
    <location>
        <begin position="137"/>
        <end position="236"/>
    </location>
</feature>
<sequence length="238" mass="27479">MNLINPPINVESNRQILLVDDDLLLHKLLAEYLLGHHYHLHTLPNGEGISNFCQHQQPDIILLDIMMPGEDGIHWLKWLKANHSTIPVMLLSAKKSAQERLQGLEVGADDYLTKPFHPKELLIRMHNIMRHQPVKHIQTIKIGSNVFDPEQEKLERDNTIIKLTAQETSLLRFLCQNAGQILTRDAISHAINGNDYHPLNRSIDMTINRLRKKLGDDAHSPQYLRTIWRKGYRLTLNT</sequence>
<keyword evidence="3" id="KW-0805">Transcription regulation</keyword>
<keyword evidence="4 7" id="KW-0238">DNA-binding</keyword>
<dbReference type="InterPro" id="IPR001867">
    <property type="entry name" value="OmpR/PhoB-type_DNA-bd"/>
</dbReference>
<dbReference type="GO" id="GO:0032993">
    <property type="term" value="C:protein-DNA complex"/>
    <property type="evidence" value="ECO:0007669"/>
    <property type="project" value="TreeGrafter"/>
</dbReference>
<dbReference type="PANTHER" id="PTHR48111">
    <property type="entry name" value="REGULATOR OF RPOS"/>
    <property type="match status" value="1"/>
</dbReference>
<gene>
    <name evidence="10" type="ORF">QJT81_19930</name>
</gene>
<dbReference type="AlphaFoldDB" id="A0AA95HD36"/>
<dbReference type="Gene3D" id="6.10.250.690">
    <property type="match status" value="1"/>
</dbReference>
<protein>
    <submittedName>
        <fullName evidence="10">Response regulator transcription factor</fullName>
    </submittedName>
</protein>
<dbReference type="InterPro" id="IPR011006">
    <property type="entry name" value="CheY-like_superfamily"/>
</dbReference>
<organism evidence="10">
    <name type="scientific">Candidatus Thiothrix putei</name>
    <dbReference type="NCBI Taxonomy" id="3080811"/>
    <lineage>
        <taxon>Bacteria</taxon>
        <taxon>Pseudomonadati</taxon>
        <taxon>Pseudomonadota</taxon>
        <taxon>Gammaproteobacteria</taxon>
        <taxon>Thiotrichales</taxon>
        <taxon>Thiotrichaceae</taxon>
        <taxon>Thiothrix</taxon>
    </lineage>
</organism>
<dbReference type="SUPFAM" id="SSF52172">
    <property type="entry name" value="CheY-like"/>
    <property type="match status" value="1"/>
</dbReference>
<feature type="modified residue" description="4-aspartylphosphate" evidence="6">
    <location>
        <position position="64"/>
    </location>
</feature>
<keyword evidence="1 6" id="KW-0597">Phosphoprotein</keyword>
<reference evidence="10" key="1">
    <citation type="journal article" date="2023" name="Int. J. Mol. Sci.">
        <title>Metagenomics Revealed a New Genus 'Candidatus Thiocaldithrix dubininis' gen. nov., sp. nov. and a New Species 'Candidatus Thiothrix putei' sp. nov. in the Family Thiotrichaceae, Some Members of Which Have Traits of Both Na+- and H+-Motive Energetics.</title>
        <authorList>
            <person name="Ravin N.V."/>
            <person name="Muntyan M.S."/>
            <person name="Smolyakov D.D."/>
            <person name="Rudenko T.S."/>
            <person name="Beletsky A.V."/>
            <person name="Mardanov A.V."/>
            <person name="Grabovich M.Y."/>
        </authorList>
    </citation>
    <scope>NUCLEOTIDE SEQUENCE</scope>
    <source>
        <strain evidence="10">GKL-02</strain>
    </source>
</reference>
<dbReference type="EMBL" id="CP124756">
    <property type="protein sequence ID" value="WGZ94030.1"/>
    <property type="molecule type" value="Genomic_DNA"/>
</dbReference>
<evidence type="ECO:0000256" key="7">
    <source>
        <dbReference type="PROSITE-ProRule" id="PRU01091"/>
    </source>
</evidence>
<dbReference type="CDD" id="cd17574">
    <property type="entry name" value="REC_OmpR"/>
    <property type="match status" value="1"/>
</dbReference>
<reference evidence="10" key="2">
    <citation type="submission" date="2023-04" db="EMBL/GenBank/DDBJ databases">
        <authorList>
            <person name="Beletskiy A.V."/>
            <person name="Mardanov A.V."/>
            <person name="Ravin N.V."/>
        </authorList>
    </citation>
    <scope>NUCLEOTIDE SEQUENCE</scope>
    <source>
        <strain evidence="10">GKL-02</strain>
    </source>
</reference>
<evidence type="ECO:0000256" key="4">
    <source>
        <dbReference type="ARBA" id="ARBA00023125"/>
    </source>
</evidence>
<dbReference type="PROSITE" id="PS50110">
    <property type="entry name" value="RESPONSE_REGULATORY"/>
    <property type="match status" value="1"/>
</dbReference>
<dbReference type="Pfam" id="PF00486">
    <property type="entry name" value="Trans_reg_C"/>
    <property type="match status" value="1"/>
</dbReference>
<evidence type="ECO:0000256" key="6">
    <source>
        <dbReference type="PROSITE-ProRule" id="PRU00169"/>
    </source>
</evidence>
<dbReference type="Gene3D" id="3.40.50.2300">
    <property type="match status" value="1"/>
</dbReference>
<keyword evidence="2" id="KW-0902">Two-component regulatory system</keyword>
<evidence type="ECO:0000256" key="2">
    <source>
        <dbReference type="ARBA" id="ARBA00023012"/>
    </source>
</evidence>
<dbReference type="InterPro" id="IPR036388">
    <property type="entry name" value="WH-like_DNA-bd_sf"/>
</dbReference>
<dbReference type="PANTHER" id="PTHR48111:SF1">
    <property type="entry name" value="TWO-COMPONENT RESPONSE REGULATOR ORR33"/>
    <property type="match status" value="1"/>
</dbReference>
<dbReference type="PROSITE" id="PS51755">
    <property type="entry name" value="OMPR_PHOB"/>
    <property type="match status" value="1"/>
</dbReference>
<evidence type="ECO:0000256" key="5">
    <source>
        <dbReference type="ARBA" id="ARBA00023163"/>
    </source>
</evidence>
<feature type="domain" description="Response regulatory" evidence="8">
    <location>
        <begin position="15"/>
        <end position="129"/>
    </location>
</feature>
<feature type="DNA-binding region" description="OmpR/PhoB-type" evidence="7">
    <location>
        <begin position="137"/>
        <end position="236"/>
    </location>
</feature>
<name>A0AA95HD36_9GAMM</name>
<dbReference type="SMART" id="SM00862">
    <property type="entry name" value="Trans_reg_C"/>
    <property type="match status" value="1"/>
</dbReference>
<dbReference type="GO" id="GO:0000156">
    <property type="term" value="F:phosphorelay response regulator activity"/>
    <property type="evidence" value="ECO:0007669"/>
    <property type="project" value="TreeGrafter"/>
</dbReference>
<dbReference type="GO" id="GO:0005829">
    <property type="term" value="C:cytosol"/>
    <property type="evidence" value="ECO:0007669"/>
    <property type="project" value="TreeGrafter"/>
</dbReference>
<dbReference type="Gene3D" id="1.10.10.10">
    <property type="entry name" value="Winged helix-like DNA-binding domain superfamily/Winged helix DNA-binding domain"/>
    <property type="match status" value="1"/>
</dbReference>
<dbReference type="GO" id="GO:0006355">
    <property type="term" value="P:regulation of DNA-templated transcription"/>
    <property type="evidence" value="ECO:0007669"/>
    <property type="project" value="InterPro"/>
</dbReference>
<evidence type="ECO:0000256" key="1">
    <source>
        <dbReference type="ARBA" id="ARBA00022553"/>
    </source>
</evidence>
<accession>A0AA95HD36</accession>
<dbReference type="InterPro" id="IPR001789">
    <property type="entry name" value="Sig_transdc_resp-reg_receiver"/>
</dbReference>
<dbReference type="Proteomes" id="UP001301326">
    <property type="component" value="Chromosome"/>
</dbReference>
<evidence type="ECO:0000259" key="8">
    <source>
        <dbReference type="PROSITE" id="PS50110"/>
    </source>
</evidence>
<dbReference type="CDD" id="cd00383">
    <property type="entry name" value="trans_reg_C"/>
    <property type="match status" value="1"/>
</dbReference>
<dbReference type="GO" id="GO:0000976">
    <property type="term" value="F:transcription cis-regulatory region binding"/>
    <property type="evidence" value="ECO:0007669"/>
    <property type="project" value="TreeGrafter"/>
</dbReference>